<evidence type="ECO:0000259" key="3">
    <source>
        <dbReference type="Pfam" id="PF23771"/>
    </source>
</evidence>
<evidence type="ECO:0000259" key="2">
    <source>
        <dbReference type="Pfam" id="PF10979"/>
    </source>
</evidence>
<feature type="domain" description="DUF2786" evidence="2">
    <location>
        <begin position="179"/>
        <end position="218"/>
    </location>
</feature>
<evidence type="ECO:0000313" key="4">
    <source>
        <dbReference type="EMBL" id="GAA4621829.1"/>
    </source>
</evidence>
<accession>A0ABP8U2A2</accession>
<protein>
    <submittedName>
        <fullName evidence="4">DUF2786 domain-containing protein</fullName>
    </submittedName>
</protein>
<keyword evidence="5" id="KW-1185">Reference proteome</keyword>
<feature type="region of interest" description="Disordered" evidence="1">
    <location>
        <begin position="114"/>
        <end position="172"/>
    </location>
</feature>
<dbReference type="EMBL" id="BAABHK010000001">
    <property type="protein sequence ID" value="GAA4621829.1"/>
    <property type="molecule type" value="Genomic_DNA"/>
</dbReference>
<feature type="region of interest" description="Disordered" evidence="1">
    <location>
        <begin position="378"/>
        <end position="408"/>
    </location>
</feature>
<sequence>MTDALTGGVTAGWRIGWQPADLVRYAARTHGRRAGRMMTDAIAAEMRAYPAATVDDRWHAQLVELGAEVWWTRDEAFLTAWAGRHGTDEATATSCALQLITLLRGLPRLEFLCPPPGEARRSTDGDQTGKQAWNRAEERTGNRAGGPAGEQTGGRAGERAGDRTWERTRDRATGRVDRRTLDRIRALLAKAESTEFPDEAEALTARAQQLMARYRIDQALLATRAEEVRADGQAGPVGRRLPIDTPYESPKAALLGTVAEANRCRAVWTRALGFSTVLGFPADLDAVELLFTSLLVQADSALAHEGRSGGRSRTRAFRRSFLASYAARIGERLAEATGTAERRAAAEMPGTDLLPVLAARDQAVDEAMRAMFPRLTGRRITPGTDREGWLSGQAAADRADLSARRPIR</sequence>
<organism evidence="4 5">
    <name type="scientific">Actinoallomurus vinaceus</name>
    <dbReference type="NCBI Taxonomy" id="1080074"/>
    <lineage>
        <taxon>Bacteria</taxon>
        <taxon>Bacillati</taxon>
        <taxon>Actinomycetota</taxon>
        <taxon>Actinomycetes</taxon>
        <taxon>Streptosporangiales</taxon>
        <taxon>Thermomonosporaceae</taxon>
        <taxon>Actinoallomurus</taxon>
    </lineage>
</organism>
<comment type="caution">
    <text evidence="4">The sequence shown here is derived from an EMBL/GenBank/DDBJ whole genome shotgun (WGS) entry which is preliminary data.</text>
</comment>
<feature type="domain" description="DUF7168" evidence="3">
    <location>
        <begin position="249"/>
        <end position="357"/>
    </location>
</feature>
<evidence type="ECO:0000313" key="5">
    <source>
        <dbReference type="Proteomes" id="UP001501442"/>
    </source>
</evidence>
<feature type="compositionally biased region" description="Basic and acidic residues" evidence="1">
    <location>
        <begin position="397"/>
        <end position="408"/>
    </location>
</feature>
<dbReference type="InterPro" id="IPR055592">
    <property type="entry name" value="DUF7168"/>
</dbReference>
<feature type="compositionally biased region" description="Gly residues" evidence="1">
    <location>
        <begin position="143"/>
        <end position="155"/>
    </location>
</feature>
<evidence type="ECO:0000256" key="1">
    <source>
        <dbReference type="SAM" id="MobiDB-lite"/>
    </source>
</evidence>
<proteinExistence type="predicted"/>
<feature type="compositionally biased region" description="Basic and acidic residues" evidence="1">
    <location>
        <begin position="156"/>
        <end position="172"/>
    </location>
</feature>
<dbReference type="Pfam" id="PF10979">
    <property type="entry name" value="DUF2786"/>
    <property type="match status" value="1"/>
</dbReference>
<gene>
    <name evidence="4" type="ORF">GCM10023196_011710</name>
</gene>
<name>A0ABP8U2A2_9ACTN</name>
<dbReference type="Proteomes" id="UP001501442">
    <property type="component" value="Unassembled WGS sequence"/>
</dbReference>
<reference evidence="5" key="1">
    <citation type="journal article" date="2019" name="Int. J. Syst. Evol. Microbiol.">
        <title>The Global Catalogue of Microorganisms (GCM) 10K type strain sequencing project: providing services to taxonomists for standard genome sequencing and annotation.</title>
        <authorList>
            <consortium name="The Broad Institute Genomics Platform"/>
            <consortium name="The Broad Institute Genome Sequencing Center for Infectious Disease"/>
            <person name="Wu L."/>
            <person name="Ma J."/>
        </authorList>
    </citation>
    <scope>NUCLEOTIDE SEQUENCE [LARGE SCALE GENOMIC DNA]</scope>
    <source>
        <strain evidence="5">JCM 17939</strain>
    </source>
</reference>
<dbReference type="InterPro" id="IPR024498">
    <property type="entry name" value="DUF2786"/>
</dbReference>
<dbReference type="RefSeq" id="WP_345429565.1">
    <property type="nucleotide sequence ID" value="NZ_BAABHK010000001.1"/>
</dbReference>
<dbReference type="Pfam" id="PF23771">
    <property type="entry name" value="DUF7168"/>
    <property type="match status" value="1"/>
</dbReference>